<proteinExistence type="predicted"/>
<feature type="domain" description="AAA+ ATPase" evidence="2">
    <location>
        <begin position="229"/>
        <end position="484"/>
    </location>
</feature>
<organism evidence="3 4">
    <name type="scientific">Solirubrobacter ginsenosidimutans</name>
    <dbReference type="NCBI Taxonomy" id="490573"/>
    <lineage>
        <taxon>Bacteria</taxon>
        <taxon>Bacillati</taxon>
        <taxon>Actinomycetota</taxon>
        <taxon>Thermoleophilia</taxon>
        <taxon>Solirubrobacterales</taxon>
        <taxon>Solirubrobacteraceae</taxon>
        <taxon>Solirubrobacter</taxon>
    </lineage>
</organism>
<gene>
    <name evidence="3" type="ORF">OM076_05140</name>
</gene>
<dbReference type="GO" id="GO:0005886">
    <property type="term" value="C:plasma membrane"/>
    <property type="evidence" value="ECO:0007669"/>
    <property type="project" value="TreeGrafter"/>
</dbReference>
<keyword evidence="4" id="KW-1185">Reference proteome</keyword>
<dbReference type="GO" id="GO:0004222">
    <property type="term" value="F:metalloendopeptidase activity"/>
    <property type="evidence" value="ECO:0007669"/>
    <property type="project" value="InterPro"/>
</dbReference>
<dbReference type="Pfam" id="PF01434">
    <property type="entry name" value="Peptidase_M41"/>
    <property type="match status" value="1"/>
</dbReference>
<dbReference type="GO" id="GO:0004176">
    <property type="term" value="F:ATP-dependent peptidase activity"/>
    <property type="evidence" value="ECO:0007669"/>
    <property type="project" value="InterPro"/>
</dbReference>
<dbReference type="EMBL" id="JAPDOD010000003">
    <property type="protein sequence ID" value="MDA0159637.1"/>
    <property type="molecule type" value="Genomic_DNA"/>
</dbReference>
<evidence type="ECO:0000313" key="3">
    <source>
        <dbReference type="EMBL" id="MDA0159637.1"/>
    </source>
</evidence>
<protein>
    <submittedName>
        <fullName evidence="3">AAA family ATPase</fullName>
    </submittedName>
</protein>
<dbReference type="InterPro" id="IPR037219">
    <property type="entry name" value="Peptidase_M41-like"/>
</dbReference>
<dbReference type="GO" id="GO:0016887">
    <property type="term" value="F:ATP hydrolysis activity"/>
    <property type="evidence" value="ECO:0007669"/>
    <property type="project" value="InterPro"/>
</dbReference>
<comment type="caution">
    <text evidence="3">The sequence shown here is derived from an EMBL/GenBank/DDBJ whole genome shotgun (WGS) entry which is preliminary data.</text>
</comment>
<feature type="transmembrane region" description="Helical" evidence="1">
    <location>
        <begin position="29"/>
        <end position="47"/>
    </location>
</feature>
<dbReference type="Gene3D" id="1.10.8.60">
    <property type="match status" value="1"/>
</dbReference>
<reference evidence="3" key="1">
    <citation type="submission" date="2022-10" db="EMBL/GenBank/DDBJ databases">
        <title>The WGS of Solirubrobacter ginsenosidimutans DSM 21036.</title>
        <authorList>
            <person name="Jiang Z."/>
        </authorList>
    </citation>
    <scope>NUCLEOTIDE SEQUENCE</scope>
    <source>
        <strain evidence="3">DSM 21036</strain>
    </source>
</reference>
<evidence type="ECO:0000313" key="4">
    <source>
        <dbReference type="Proteomes" id="UP001149140"/>
    </source>
</evidence>
<dbReference type="RefSeq" id="WP_270038396.1">
    <property type="nucleotide sequence ID" value="NZ_JAPDOD010000003.1"/>
</dbReference>
<feature type="transmembrane region" description="Helical" evidence="1">
    <location>
        <begin position="149"/>
        <end position="176"/>
    </location>
</feature>
<dbReference type="SUPFAM" id="SSF140990">
    <property type="entry name" value="FtsH protease domain-like"/>
    <property type="match status" value="1"/>
</dbReference>
<dbReference type="PANTHER" id="PTHR23076">
    <property type="entry name" value="METALLOPROTEASE M41 FTSH"/>
    <property type="match status" value="1"/>
</dbReference>
<dbReference type="SUPFAM" id="SSF52540">
    <property type="entry name" value="P-loop containing nucleoside triphosphate hydrolases"/>
    <property type="match status" value="1"/>
</dbReference>
<dbReference type="Pfam" id="PF00004">
    <property type="entry name" value="AAA"/>
    <property type="match status" value="1"/>
</dbReference>
<evidence type="ECO:0000256" key="1">
    <source>
        <dbReference type="SAM" id="Phobius"/>
    </source>
</evidence>
<dbReference type="Proteomes" id="UP001149140">
    <property type="component" value="Unassembled WGS sequence"/>
</dbReference>
<sequence length="796" mass="87889">MREEPPRLQRRVNDQAISLAREWRMLGRAASAVALLTSPALFFLFYSTYDWPLGWSLLAAAAGVVIFRGGVDVIAHKMIPSPALYGAEDALKEQDVMSRRRVWYWRHKFKIWFWIGAILLVVGFIVSRTKDESIADAMSNMISSIPSGIGQAAQLGATFFVFMIFNFLILFGPLVIMGIQQIKTYEPGDADWGVKLDDVRGQAEAKLEITRVVSLWQSGEEFEKAGGKRERGVLFLGAPGTGKTMLSKAIATSFNCPFVTIPGSGFAQTFIGMDAVIVRYLARKAKKMANKWGGQCIVFIDEIDAVGLRRSSLGSGYQPIQSGTIHDSHFFGPMGAMTSTGDLIDETEAWREKLFAMRAEPTPSPYPPIVTKFAAGVNKAMMPGGMMGMGGGGLALNQLLVVMDGIDEPPFMKRFRTRKFNTFLDAIYFVPQRLFGRKLRLKPPKPRKEEVYFIGACNVPLEMLDPALTRPGRMGRHIYFRTPTWEDRRDIFDLYLGKVGHEEALDTAKARDELARITNGYSPAMIDQACSLALTYAHSNDRVAFSRQDLLEAMTTVETGVAIGQQGPKHELRAIAIHEAGHAVTSHVFRENMLATRLSIKKRGETGGHHQAMAIEDRFGSWRSEEVGSLITVLGAMAAELVFYGQNGNGVGGDLGMATARASYMVGSAGMAPAPIDLSDRIPDKEAREKAEKKVVERFQELGTKLLHRSSNMDGSMFGSAVGDPGKRKLVTGLLGQSFVIAYATIRLNKDATERIAERLIAETEMYGDDVTEMLDEARLLKPEIDVLDENAWPVI</sequence>
<dbReference type="SMART" id="SM00382">
    <property type="entry name" value="AAA"/>
    <property type="match status" value="1"/>
</dbReference>
<dbReference type="InterPro" id="IPR003959">
    <property type="entry name" value="ATPase_AAA_core"/>
</dbReference>
<accession>A0A9X3MPU0</accession>
<dbReference type="PANTHER" id="PTHR23076:SF97">
    <property type="entry name" value="ATP-DEPENDENT ZINC METALLOPROTEASE YME1L1"/>
    <property type="match status" value="1"/>
</dbReference>
<dbReference type="InterPro" id="IPR003593">
    <property type="entry name" value="AAA+_ATPase"/>
</dbReference>
<keyword evidence="1" id="KW-0812">Transmembrane</keyword>
<dbReference type="Gene3D" id="3.40.50.300">
    <property type="entry name" value="P-loop containing nucleotide triphosphate hydrolases"/>
    <property type="match status" value="1"/>
</dbReference>
<evidence type="ECO:0000259" key="2">
    <source>
        <dbReference type="SMART" id="SM00382"/>
    </source>
</evidence>
<dbReference type="GO" id="GO:0030163">
    <property type="term" value="P:protein catabolic process"/>
    <property type="evidence" value="ECO:0007669"/>
    <property type="project" value="TreeGrafter"/>
</dbReference>
<dbReference type="InterPro" id="IPR027417">
    <property type="entry name" value="P-loop_NTPase"/>
</dbReference>
<name>A0A9X3MPU0_9ACTN</name>
<dbReference type="InterPro" id="IPR000642">
    <property type="entry name" value="Peptidase_M41"/>
</dbReference>
<feature type="transmembrane region" description="Helical" evidence="1">
    <location>
        <begin position="53"/>
        <end position="71"/>
    </location>
</feature>
<keyword evidence="1" id="KW-0472">Membrane</keyword>
<dbReference type="AlphaFoldDB" id="A0A9X3MPU0"/>
<feature type="transmembrane region" description="Helical" evidence="1">
    <location>
        <begin position="109"/>
        <end position="129"/>
    </location>
</feature>
<dbReference type="GO" id="GO:0005524">
    <property type="term" value="F:ATP binding"/>
    <property type="evidence" value="ECO:0007669"/>
    <property type="project" value="InterPro"/>
</dbReference>
<dbReference type="Gene3D" id="1.20.58.760">
    <property type="entry name" value="Peptidase M41"/>
    <property type="match status" value="1"/>
</dbReference>
<dbReference type="GO" id="GO:0006508">
    <property type="term" value="P:proteolysis"/>
    <property type="evidence" value="ECO:0007669"/>
    <property type="project" value="InterPro"/>
</dbReference>
<keyword evidence="1" id="KW-1133">Transmembrane helix</keyword>